<dbReference type="Gene3D" id="3.40.50.300">
    <property type="entry name" value="P-loop containing nucleotide triphosphate hydrolases"/>
    <property type="match status" value="1"/>
</dbReference>
<evidence type="ECO:0000313" key="9">
    <source>
        <dbReference type="EMBL" id="ROR40096.1"/>
    </source>
</evidence>
<feature type="binding site" evidence="7">
    <location>
        <position position="59"/>
    </location>
    <ligand>
        <name>substrate</name>
    </ligand>
</feature>
<comment type="similarity">
    <text evidence="7">Belongs to the shikimate kinase family.</text>
</comment>
<dbReference type="HAMAP" id="MF_00109">
    <property type="entry name" value="Shikimate_kinase"/>
    <property type="match status" value="1"/>
</dbReference>
<dbReference type="Proteomes" id="UP000272781">
    <property type="component" value="Unassembled WGS sequence"/>
</dbReference>
<dbReference type="InterPro" id="IPR031322">
    <property type="entry name" value="Shikimate/glucono_kinase"/>
</dbReference>
<evidence type="ECO:0000256" key="3">
    <source>
        <dbReference type="ARBA" id="ARBA00022741"/>
    </source>
</evidence>
<dbReference type="SUPFAM" id="SSF52540">
    <property type="entry name" value="P-loop containing nucleoside triphosphate hydrolases"/>
    <property type="match status" value="1"/>
</dbReference>
<organism evidence="9 10">
    <name type="scientific">Caminibacter pacificus</name>
    <dbReference type="NCBI Taxonomy" id="1424653"/>
    <lineage>
        <taxon>Bacteria</taxon>
        <taxon>Pseudomonadati</taxon>
        <taxon>Campylobacterota</taxon>
        <taxon>Epsilonproteobacteria</taxon>
        <taxon>Nautiliales</taxon>
        <taxon>Nautiliaceae</taxon>
        <taxon>Caminibacter</taxon>
    </lineage>
</organism>
<gene>
    <name evidence="7" type="primary">aroK</name>
    <name evidence="8" type="ORF">C6V80_01735</name>
    <name evidence="9" type="ORF">EDC58_1081</name>
</gene>
<reference evidence="11" key="1">
    <citation type="submission" date="2018-03" db="EMBL/GenBank/DDBJ databases">
        <title>A comparative analysis of the Nautiliaceae.</title>
        <authorList>
            <person name="Grosche A."/>
            <person name="Smedile F."/>
            <person name="Vetriani C."/>
        </authorList>
    </citation>
    <scope>NUCLEOTIDE SEQUENCE [LARGE SCALE GENOMIC DNA]</scope>
    <source>
        <strain evidence="11">TB6</strain>
    </source>
</reference>
<protein>
    <recommendedName>
        <fullName evidence="7">Shikimate kinase</fullName>
        <shortName evidence="7">SK</shortName>
        <ecNumber evidence="7">2.7.1.71</ecNumber>
    </recommendedName>
</protein>
<dbReference type="RefSeq" id="WP_123352480.1">
    <property type="nucleotide sequence ID" value="NZ_CP027432.2"/>
</dbReference>
<name>A0AAJ4RCX9_9BACT</name>
<evidence type="ECO:0000256" key="2">
    <source>
        <dbReference type="ARBA" id="ARBA00022679"/>
    </source>
</evidence>
<evidence type="ECO:0000313" key="8">
    <source>
        <dbReference type="EMBL" id="QCI27729.1"/>
    </source>
</evidence>
<dbReference type="Proteomes" id="UP000298805">
    <property type="component" value="Chromosome"/>
</dbReference>
<feature type="binding site" evidence="7">
    <location>
        <begin position="13"/>
        <end position="18"/>
    </location>
    <ligand>
        <name>ATP</name>
        <dbReference type="ChEBI" id="CHEBI:30616"/>
    </ligand>
</feature>
<dbReference type="GO" id="GO:0005524">
    <property type="term" value="F:ATP binding"/>
    <property type="evidence" value="ECO:0007669"/>
    <property type="project" value="UniProtKB-UniRule"/>
</dbReference>
<comment type="cofactor">
    <cofactor evidence="7">
        <name>Mg(2+)</name>
        <dbReference type="ChEBI" id="CHEBI:18420"/>
    </cofactor>
    <text evidence="7">Binds 1 Mg(2+) ion per subunit.</text>
</comment>
<comment type="pathway">
    <text evidence="7">Metabolic intermediate biosynthesis; chorismate biosynthesis; chorismate from D-erythrose 4-phosphate and phosphoenolpyruvate: step 5/7.</text>
</comment>
<keyword evidence="2 7" id="KW-0808">Transferase</keyword>
<evidence type="ECO:0000256" key="5">
    <source>
        <dbReference type="ARBA" id="ARBA00022840"/>
    </source>
</evidence>
<keyword evidence="1 7" id="KW-0028">Amino-acid biosynthesis</keyword>
<comment type="catalytic activity">
    <reaction evidence="7">
        <text>shikimate + ATP = 3-phosphoshikimate + ADP + H(+)</text>
        <dbReference type="Rhea" id="RHEA:13121"/>
        <dbReference type="ChEBI" id="CHEBI:15378"/>
        <dbReference type="ChEBI" id="CHEBI:30616"/>
        <dbReference type="ChEBI" id="CHEBI:36208"/>
        <dbReference type="ChEBI" id="CHEBI:145989"/>
        <dbReference type="ChEBI" id="CHEBI:456216"/>
        <dbReference type="EC" id="2.7.1.71"/>
    </reaction>
</comment>
<dbReference type="PRINTS" id="PR01100">
    <property type="entry name" value="SHIKIMTKNASE"/>
</dbReference>
<feature type="binding site" evidence="7">
    <location>
        <position position="35"/>
    </location>
    <ligand>
        <name>substrate</name>
    </ligand>
</feature>
<dbReference type="GO" id="GO:0005829">
    <property type="term" value="C:cytosol"/>
    <property type="evidence" value="ECO:0007669"/>
    <property type="project" value="TreeGrafter"/>
</dbReference>
<keyword evidence="4 7" id="KW-0418">Kinase</keyword>
<proteinExistence type="inferred from homology"/>
<keyword evidence="6 7" id="KW-0057">Aromatic amino acid biosynthesis</keyword>
<dbReference type="PANTHER" id="PTHR21087">
    <property type="entry name" value="SHIKIMATE KINASE"/>
    <property type="match status" value="1"/>
</dbReference>
<keyword evidence="7" id="KW-0479">Metal-binding</keyword>
<evidence type="ECO:0000313" key="11">
    <source>
        <dbReference type="Proteomes" id="UP000298805"/>
    </source>
</evidence>
<evidence type="ECO:0000256" key="1">
    <source>
        <dbReference type="ARBA" id="ARBA00022605"/>
    </source>
</evidence>
<dbReference type="EMBL" id="CP027432">
    <property type="protein sequence ID" value="QCI27729.1"/>
    <property type="molecule type" value="Genomic_DNA"/>
</dbReference>
<dbReference type="GO" id="GO:0009423">
    <property type="term" value="P:chorismate biosynthetic process"/>
    <property type="evidence" value="ECO:0007669"/>
    <property type="project" value="UniProtKB-UniRule"/>
</dbReference>
<comment type="subunit">
    <text evidence="7">Monomer.</text>
</comment>
<dbReference type="AlphaFoldDB" id="A0AAJ4RCX9"/>
<dbReference type="EMBL" id="RJVK01000002">
    <property type="protein sequence ID" value="ROR40096.1"/>
    <property type="molecule type" value="Genomic_DNA"/>
</dbReference>
<evidence type="ECO:0000256" key="7">
    <source>
        <dbReference type="HAMAP-Rule" id="MF_00109"/>
    </source>
</evidence>
<feature type="binding site" evidence="7">
    <location>
        <position position="82"/>
    </location>
    <ligand>
        <name>substrate</name>
    </ligand>
</feature>
<reference evidence="8" key="3">
    <citation type="submission" date="2019-06" db="EMBL/GenBank/DDBJ databases">
        <title>A comparative analysis of the Nautiliaceae.</title>
        <authorList>
            <person name="Grosche A."/>
            <person name="Smedile F."/>
            <person name="Vetriani C."/>
        </authorList>
    </citation>
    <scope>NUCLEOTIDE SEQUENCE</scope>
    <source>
        <strain evidence="8">TB6</strain>
    </source>
</reference>
<comment type="function">
    <text evidence="7">Catalyzes the specific phosphorylation of the 3-hydroxyl group of shikimic acid using ATP as a cosubstrate.</text>
</comment>
<feature type="binding site" evidence="7">
    <location>
        <position position="17"/>
    </location>
    <ligand>
        <name>Mg(2+)</name>
        <dbReference type="ChEBI" id="CHEBI:18420"/>
    </ligand>
</feature>
<evidence type="ECO:0000256" key="6">
    <source>
        <dbReference type="ARBA" id="ARBA00023141"/>
    </source>
</evidence>
<dbReference type="InterPro" id="IPR000623">
    <property type="entry name" value="Shikimate_kinase/TSH1"/>
</dbReference>
<comment type="caution">
    <text evidence="7">Lacks conserved residue(s) required for the propagation of feature annotation.</text>
</comment>
<dbReference type="EC" id="2.7.1.71" evidence="7"/>
<comment type="subcellular location">
    <subcellularLocation>
        <location evidence="7">Cytoplasm</location>
    </subcellularLocation>
</comment>
<feature type="binding site" evidence="7">
    <location>
        <position position="119"/>
    </location>
    <ligand>
        <name>ATP</name>
        <dbReference type="ChEBI" id="CHEBI:30616"/>
    </ligand>
</feature>
<dbReference type="CDD" id="cd00464">
    <property type="entry name" value="SK"/>
    <property type="match status" value="1"/>
</dbReference>
<dbReference type="Pfam" id="PF01202">
    <property type="entry name" value="SKI"/>
    <property type="match status" value="1"/>
</dbReference>
<keyword evidence="7" id="KW-0460">Magnesium</keyword>
<reference evidence="9 10" key="2">
    <citation type="submission" date="2018-11" db="EMBL/GenBank/DDBJ databases">
        <title>Genomic Encyclopedia of Type Strains, Phase IV (KMG-IV): sequencing the most valuable type-strain genomes for metagenomic binning, comparative biology and taxonomic classification.</title>
        <authorList>
            <person name="Goeker M."/>
        </authorList>
    </citation>
    <scope>NUCLEOTIDE SEQUENCE [LARGE SCALE GENOMIC DNA]</scope>
    <source>
        <strain evidence="9 10">DSM 27783</strain>
    </source>
</reference>
<dbReference type="GO" id="GO:0000287">
    <property type="term" value="F:magnesium ion binding"/>
    <property type="evidence" value="ECO:0007669"/>
    <property type="project" value="UniProtKB-UniRule"/>
</dbReference>
<keyword evidence="11" id="KW-1185">Reference proteome</keyword>
<keyword evidence="3 7" id="KW-0547">Nucleotide-binding</keyword>
<sequence length="166" mass="19148">MSAGNVILTGFMGSGKSTIGRILAKELNTYFIDTDNLIEYFENRSIKEIFEKEGEESFRKKERYCFEWIKNNVKNTVISVGGGFPVFIPEIKEAGVVIYLKVDFDDILKRMSEDEIAKRPLFQDIKKAKELFSKRDNIYRQLADYIIENRDIDGTIKKIKGIIDAS</sequence>
<dbReference type="GO" id="GO:0004765">
    <property type="term" value="F:shikimate kinase activity"/>
    <property type="evidence" value="ECO:0007669"/>
    <property type="project" value="UniProtKB-UniRule"/>
</dbReference>
<feature type="binding site" evidence="7">
    <location>
        <position position="135"/>
    </location>
    <ligand>
        <name>substrate</name>
    </ligand>
</feature>
<dbReference type="GO" id="GO:0008652">
    <property type="term" value="P:amino acid biosynthetic process"/>
    <property type="evidence" value="ECO:0007669"/>
    <property type="project" value="UniProtKB-KW"/>
</dbReference>
<dbReference type="PANTHER" id="PTHR21087:SF16">
    <property type="entry name" value="SHIKIMATE KINASE 1, CHLOROPLASTIC"/>
    <property type="match status" value="1"/>
</dbReference>
<evidence type="ECO:0000256" key="4">
    <source>
        <dbReference type="ARBA" id="ARBA00022777"/>
    </source>
</evidence>
<keyword evidence="5 7" id="KW-0067">ATP-binding</keyword>
<dbReference type="InterPro" id="IPR027417">
    <property type="entry name" value="P-loop_NTPase"/>
</dbReference>
<accession>A0AAJ4RCX9</accession>
<keyword evidence="7" id="KW-0963">Cytoplasm</keyword>
<evidence type="ECO:0000313" key="10">
    <source>
        <dbReference type="Proteomes" id="UP000272781"/>
    </source>
</evidence>
<dbReference type="GO" id="GO:0009073">
    <property type="term" value="P:aromatic amino acid family biosynthetic process"/>
    <property type="evidence" value="ECO:0007669"/>
    <property type="project" value="UniProtKB-KW"/>
</dbReference>